<sequence>MLPLPFQLFYVQPVPLTFVPASLLVLTKNTRNYGRKRKERR</sequence>
<accession>B3JE73</accession>
<feature type="transmembrane region" description="Helical" evidence="1">
    <location>
        <begin position="6"/>
        <end position="27"/>
    </location>
</feature>
<comment type="caution">
    <text evidence="2">The sequence shown here is derived from an EMBL/GenBank/DDBJ whole genome shotgun (WGS) entry which is preliminary data.</text>
</comment>
<dbReference type="Proteomes" id="UP000003146">
    <property type="component" value="Unassembled WGS sequence"/>
</dbReference>
<keyword evidence="1" id="KW-0812">Transmembrane</keyword>
<reference evidence="2 3" key="1">
    <citation type="submission" date="2008-04" db="EMBL/GenBank/DDBJ databases">
        <title>Draft genome sequence of Bacteroides coprocola (DSM 17136).</title>
        <authorList>
            <person name="Sudarsanam P."/>
            <person name="Ley R."/>
            <person name="Guruge J."/>
            <person name="Turnbaugh P.J."/>
            <person name="Mahowald M."/>
            <person name="Liep D."/>
            <person name="Gordon J."/>
        </authorList>
    </citation>
    <scope>NUCLEOTIDE SEQUENCE [LARGE SCALE GENOMIC DNA]</scope>
    <source>
        <strain evidence="2 3">DSM 17136</strain>
    </source>
</reference>
<dbReference type="AlphaFoldDB" id="B3JE73"/>
<dbReference type="HOGENOM" id="CLU_3265513_0_0_10"/>
<dbReference type="EMBL" id="ABIY02000016">
    <property type="protein sequence ID" value="EDV02775.1"/>
    <property type="molecule type" value="Genomic_DNA"/>
</dbReference>
<reference evidence="2 3" key="2">
    <citation type="submission" date="2008-04" db="EMBL/GenBank/DDBJ databases">
        <authorList>
            <person name="Fulton L."/>
            <person name="Clifton S."/>
            <person name="Fulton B."/>
            <person name="Xu J."/>
            <person name="Minx P."/>
            <person name="Pepin K.H."/>
            <person name="Johnson M."/>
            <person name="Thiruvilangam P."/>
            <person name="Bhonagiri V."/>
            <person name="Nash W.E."/>
            <person name="Mardis E.R."/>
            <person name="Wilson R.K."/>
        </authorList>
    </citation>
    <scope>NUCLEOTIDE SEQUENCE [LARGE SCALE GENOMIC DNA]</scope>
    <source>
        <strain evidence="2 3">DSM 17136</strain>
    </source>
</reference>
<protein>
    <submittedName>
        <fullName evidence="2">Uncharacterized protein</fullName>
    </submittedName>
</protein>
<organism evidence="2 3">
    <name type="scientific">Phocaeicola coprocola DSM 17136</name>
    <dbReference type="NCBI Taxonomy" id="470145"/>
    <lineage>
        <taxon>Bacteria</taxon>
        <taxon>Pseudomonadati</taxon>
        <taxon>Bacteroidota</taxon>
        <taxon>Bacteroidia</taxon>
        <taxon>Bacteroidales</taxon>
        <taxon>Bacteroidaceae</taxon>
        <taxon>Phocaeicola</taxon>
    </lineage>
</organism>
<name>B3JE73_9BACT</name>
<keyword evidence="1" id="KW-1133">Transmembrane helix</keyword>
<evidence type="ECO:0000313" key="2">
    <source>
        <dbReference type="EMBL" id="EDV02775.1"/>
    </source>
</evidence>
<gene>
    <name evidence="2" type="ORF">BACCOP_00162</name>
</gene>
<dbReference type="STRING" id="470145.BACCOP_00162"/>
<proteinExistence type="predicted"/>
<evidence type="ECO:0000256" key="1">
    <source>
        <dbReference type="SAM" id="Phobius"/>
    </source>
</evidence>
<keyword evidence="1" id="KW-0472">Membrane</keyword>
<evidence type="ECO:0000313" key="3">
    <source>
        <dbReference type="Proteomes" id="UP000003146"/>
    </source>
</evidence>